<organism evidence="1">
    <name type="scientific">gut metagenome</name>
    <dbReference type="NCBI Taxonomy" id="749906"/>
    <lineage>
        <taxon>unclassified sequences</taxon>
        <taxon>metagenomes</taxon>
        <taxon>organismal metagenomes</taxon>
    </lineage>
</organism>
<gene>
    <name evidence="1" type="ORF">EVA_16796</name>
</gene>
<name>J9FL07_9ZZZZ</name>
<reference evidence="1" key="1">
    <citation type="journal article" date="2012" name="PLoS ONE">
        <title>Gene sets for utilization of primary and secondary nutrition supplies in the distal gut of endangered iberian lynx.</title>
        <authorList>
            <person name="Alcaide M."/>
            <person name="Messina E."/>
            <person name="Richter M."/>
            <person name="Bargiela R."/>
            <person name="Peplies J."/>
            <person name="Huws S.A."/>
            <person name="Newbold C.J."/>
            <person name="Golyshin P.N."/>
            <person name="Simon M.A."/>
            <person name="Lopez G."/>
            <person name="Yakimov M.M."/>
            <person name="Ferrer M."/>
        </authorList>
    </citation>
    <scope>NUCLEOTIDE SEQUENCE</scope>
</reference>
<feature type="non-terminal residue" evidence="1">
    <location>
        <position position="47"/>
    </location>
</feature>
<comment type="caution">
    <text evidence="1">The sequence shown here is derived from an EMBL/GenBank/DDBJ whole genome shotgun (WGS) entry which is preliminary data.</text>
</comment>
<proteinExistence type="predicted"/>
<accession>J9FL07</accession>
<protein>
    <submittedName>
        <fullName evidence="1">Uncharacterized protein</fullName>
    </submittedName>
</protein>
<sequence>MGNFFRRFLANIGNFFSAIFNINFKLKFVLPLCLLLGFGTYAFTYKS</sequence>
<dbReference type="AlphaFoldDB" id="J9FL07"/>
<dbReference type="EMBL" id="AMCI01006005">
    <property type="protein sequence ID" value="EJW95098.1"/>
    <property type="molecule type" value="Genomic_DNA"/>
</dbReference>
<evidence type="ECO:0000313" key="1">
    <source>
        <dbReference type="EMBL" id="EJW95098.1"/>
    </source>
</evidence>